<name>A0ABR2VJH5_9FUNG</name>
<dbReference type="Proteomes" id="UP001479436">
    <property type="component" value="Unassembled WGS sequence"/>
</dbReference>
<protein>
    <recommendedName>
        <fullName evidence="4">AB hydrolase-1 domain-containing protein</fullName>
    </recommendedName>
</protein>
<comment type="similarity">
    <text evidence="2">Belongs to the AB hydrolase superfamily. Epoxide hydrolase family.</text>
</comment>
<comment type="caution">
    <text evidence="5">The sequence shown here is derived from an EMBL/GenBank/DDBJ whole genome shotgun (WGS) entry which is preliminary data.</text>
</comment>
<proteinExistence type="inferred from homology"/>
<reference evidence="5 6" key="1">
    <citation type="submission" date="2023-04" db="EMBL/GenBank/DDBJ databases">
        <title>Genome of Basidiobolus ranarum AG-B5.</title>
        <authorList>
            <person name="Stajich J.E."/>
            <person name="Carter-House D."/>
            <person name="Gryganskyi A."/>
        </authorList>
    </citation>
    <scope>NUCLEOTIDE SEQUENCE [LARGE SCALE GENOMIC DNA]</scope>
    <source>
        <strain evidence="5 6">AG-B5</strain>
    </source>
</reference>
<evidence type="ECO:0000259" key="4">
    <source>
        <dbReference type="Pfam" id="PF00561"/>
    </source>
</evidence>
<evidence type="ECO:0000313" key="5">
    <source>
        <dbReference type="EMBL" id="KAK9661397.1"/>
    </source>
</evidence>
<dbReference type="EMBL" id="JASJQH010012158">
    <property type="protein sequence ID" value="KAK9661397.1"/>
    <property type="molecule type" value="Genomic_DNA"/>
</dbReference>
<feature type="signal peptide" evidence="3">
    <location>
        <begin position="1"/>
        <end position="25"/>
    </location>
</feature>
<evidence type="ECO:0000313" key="6">
    <source>
        <dbReference type="Proteomes" id="UP001479436"/>
    </source>
</evidence>
<keyword evidence="6" id="KW-1185">Reference proteome</keyword>
<evidence type="ECO:0000256" key="3">
    <source>
        <dbReference type="SAM" id="SignalP"/>
    </source>
</evidence>
<dbReference type="InterPro" id="IPR029058">
    <property type="entry name" value="AB_hydrolase_fold"/>
</dbReference>
<evidence type="ECO:0000256" key="2">
    <source>
        <dbReference type="ARBA" id="ARBA00038334"/>
    </source>
</evidence>
<feature type="domain" description="AB hydrolase-1" evidence="4">
    <location>
        <begin position="77"/>
        <end position="199"/>
    </location>
</feature>
<organism evidence="5 6">
    <name type="scientific">Basidiobolus ranarum</name>
    <dbReference type="NCBI Taxonomy" id="34480"/>
    <lineage>
        <taxon>Eukaryota</taxon>
        <taxon>Fungi</taxon>
        <taxon>Fungi incertae sedis</taxon>
        <taxon>Zoopagomycota</taxon>
        <taxon>Entomophthoromycotina</taxon>
        <taxon>Basidiobolomycetes</taxon>
        <taxon>Basidiobolales</taxon>
        <taxon>Basidiobolaceae</taxon>
        <taxon>Basidiobolus</taxon>
    </lineage>
</organism>
<dbReference type="SUPFAM" id="SSF53474">
    <property type="entry name" value="alpha/beta-Hydrolases"/>
    <property type="match status" value="1"/>
</dbReference>
<dbReference type="InterPro" id="IPR000639">
    <property type="entry name" value="Epox_hydrolase-like"/>
</dbReference>
<accession>A0ABR2VJH5</accession>
<dbReference type="PANTHER" id="PTHR43329">
    <property type="entry name" value="EPOXIDE HYDROLASE"/>
    <property type="match status" value="1"/>
</dbReference>
<keyword evidence="1" id="KW-0378">Hydrolase</keyword>
<dbReference type="Pfam" id="PF00561">
    <property type="entry name" value="Abhydrolase_1"/>
    <property type="match status" value="1"/>
</dbReference>
<keyword evidence="3" id="KW-0732">Signal</keyword>
<dbReference type="InterPro" id="IPR000073">
    <property type="entry name" value="AB_hydrolase_1"/>
</dbReference>
<gene>
    <name evidence="5" type="ORF">K7432_018194</name>
</gene>
<sequence length="250" mass="28210">MEKSSSLHNILRLLVLIYLTFRGEASDTGAYNCVRPDYHPSNNTIYKSFHHYSTNIVNNDTRVKIHYVREGPKDGQTVVLIHGYPQSWYEWRHQIPELVKAGYQVVAFDTRGQGESSIPDEGYDGLTVATDLHLVLQSLNITRNVHVVGHDIGVWIGFAYVKEFANEVSSFTVSGSPIPNEIFGDFSAYPRPGIFKWWFASLQTEPSPFPEDLIPALVSTKKISMNTSASCPERTHSEPEMITTETFGRL</sequence>
<evidence type="ECO:0000256" key="1">
    <source>
        <dbReference type="ARBA" id="ARBA00022801"/>
    </source>
</evidence>
<feature type="chain" id="PRO_5046892874" description="AB hydrolase-1 domain-containing protein" evidence="3">
    <location>
        <begin position="26"/>
        <end position="250"/>
    </location>
</feature>
<dbReference type="PRINTS" id="PR00412">
    <property type="entry name" value="EPOXHYDRLASE"/>
</dbReference>
<dbReference type="Gene3D" id="3.40.50.1820">
    <property type="entry name" value="alpha/beta hydrolase"/>
    <property type="match status" value="1"/>
</dbReference>